<dbReference type="RefSeq" id="WP_010962106.1">
    <property type="nucleotide sequence ID" value="NC_002977.6"/>
</dbReference>
<dbReference type="SUPFAM" id="SSF69279">
    <property type="entry name" value="Phage tail proteins"/>
    <property type="match status" value="1"/>
</dbReference>
<dbReference type="KEGG" id="mca:MCA2911"/>
<dbReference type="EMBL" id="AE017282">
    <property type="protein sequence ID" value="AAU90997.1"/>
    <property type="molecule type" value="Genomic_DNA"/>
</dbReference>
<dbReference type="Gene3D" id="3.55.50.10">
    <property type="entry name" value="Baseplate protein-like domains"/>
    <property type="match status" value="1"/>
</dbReference>
<sequence length="347" mass="38671">MTPRLDSKSNGVETPVEDPVYSVIYDNVNITADISGLVTELIYTDHEHGESDSVELKIEDREQRWKNEWYPDISARLSVSIGYADGRRLDCGDFELDEIEFDVMPDTVRIKALATVITPKLRTPRSYGYDDTSLRAIVQQVAARNGLTVRGDIEGIALDRVTQNHEKDLAFLTRLAEDYGYAFAVRGDALDFHSIATLEAAPSAFSLHRRQLKHCTLSEKSEATYPDGKVSHHDPDQKALVYDWDEKGNIKTGDTHALLKRAKHRGIAKRKASSHLHQADKKQLSGTLGLVGDTRLVAGINLDLTGLFKLDGKYHVTTSTHRLDRSGGYASEAEVYRVVAIHSLESP</sequence>
<evidence type="ECO:0000313" key="2">
    <source>
        <dbReference type="Proteomes" id="UP000006821"/>
    </source>
</evidence>
<dbReference type="eggNOG" id="COG3500">
    <property type="taxonomic scope" value="Bacteria"/>
</dbReference>
<evidence type="ECO:0000313" key="1">
    <source>
        <dbReference type="EMBL" id="AAU90997.1"/>
    </source>
</evidence>
<dbReference type="GeneID" id="88225082"/>
<gene>
    <name evidence="1" type="ordered locus">MCA2911</name>
</gene>
<dbReference type="HOGENOM" id="CLU_050639_3_0_6"/>
<name>Q602Z6_METCA</name>
<organism evidence="1 2">
    <name type="scientific">Methylococcus capsulatus (strain ATCC 33009 / NCIMB 11132 / Bath)</name>
    <dbReference type="NCBI Taxonomy" id="243233"/>
    <lineage>
        <taxon>Bacteria</taxon>
        <taxon>Pseudomonadati</taxon>
        <taxon>Pseudomonadota</taxon>
        <taxon>Gammaproteobacteria</taxon>
        <taxon>Methylococcales</taxon>
        <taxon>Methylococcaceae</taxon>
        <taxon>Methylococcus</taxon>
    </lineage>
</organism>
<accession>Q602Z6</accession>
<dbReference type="AlphaFoldDB" id="Q602Z6"/>
<reference evidence="1 2" key="1">
    <citation type="journal article" date="2004" name="PLoS Biol.">
        <title>Genomic insights into methanotrophy: the complete genome sequence of Methylococcus capsulatus (Bath).</title>
        <authorList>
            <person name="Ward N.L."/>
            <person name="Larsen O."/>
            <person name="Sakwa J."/>
            <person name="Bruseth L."/>
            <person name="Khouri H.M."/>
            <person name="Durkin A.S."/>
            <person name="Dimitrov G."/>
            <person name="Jiang L."/>
            <person name="Scanlan D."/>
            <person name="Kang K.H."/>
            <person name="Lewis M.R."/>
            <person name="Nelson K.E."/>
            <person name="Methe B.A."/>
            <person name="Wu M."/>
            <person name="Heidelberg J.F."/>
            <person name="Paulsen I.T."/>
            <person name="Fouts D.E."/>
            <person name="Ravel J."/>
            <person name="Tettelin H."/>
            <person name="Ren Q."/>
            <person name="Read T.D."/>
            <person name="DeBoy R.T."/>
            <person name="Seshadri R."/>
            <person name="Salzberg S.L."/>
            <person name="Jensen H.B."/>
            <person name="Birkeland N.K."/>
            <person name="Nelson W.C."/>
            <person name="Dodson R.J."/>
            <person name="Grindhaug S.H."/>
            <person name="Holt I.E."/>
            <person name="Eidhammer I."/>
            <person name="Jonasen I."/>
            <person name="Vanaken S."/>
            <person name="Utterback T.R."/>
            <person name="Feldblyum T.V."/>
            <person name="Fraser C.M."/>
            <person name="Lillehaug J.R."/>
            <person name="Eisen J.A."/>
        </authorList>
    </citation>
    <scope>NUCLEOTIDE SEQUENCE [LARGE SCALE GENOMIC DNA]</scope>
    <source>
        <strain evidence="2">ATCC 33009 / NCIMB 11132 / Bath</strain>
    </source>
</reference>
<protein>
    <submittedName>
        <fullName evidence="1">Putative prophage MuMc02, late control gene D protein</fullName>
    </submittedName>
</protein>
<proteinExistence type="predicted"/>
<dbReference type="Proteomes" id="UP000006821">
    <property type="component" value="Chromosome"/>
</dbReference>
<dbReference type="STRING" id="243233.MCA2911"/>